<keyword evidence="2" id="KW-1185">Reference proteome</keyword>
<protein>
    <recommendedName>
        <fullName evidence="3">Reverse transcriptase domain-containing protein</fullName>
    </recommendedName>
</protein>
<reference evidence="1" key="2">
    <citation type="submission" date="2020-11" db="EMBL/GenBank/DDBJ databases">
        <authorList>
            <person name="McCartney M.A."/>
            <person name="Auch B."/>
            <person name="Kono T."/>
            <person name="Mallez S."/>
            <person name="Becker A."/>
            <person name="Gohl D.M."/>
            <person name="Silverstein K.A.T."/>
            <person name="Koren S."/>
            <person name="Bechman K.B."/>
            <person name="Herman A."/>
            <person name="Abrahante J.E."/>
            <person name="Garbe J."/>
        </authorList>
    </citation>
    <scope>NUCLEOTIDE SEQUENCE</scope>
    <source>
        <strain evidence="1">Duluth1</strain>
        <tissue evidence="1">Whole animal</tissue>
    </source>
</reference>
<reference evidence="1" key="1">
    <citation type="journal article" date="2019" name="bioRxiv">
        <title>The Genome of the Zebra Mussel, Dreissena polymorpha: A Resource for Invasive Species Research.</title>
        <authorList>
            <person name="McCartney M.A."/>
            <person name="Auch B."/>
            <person name="Kono T."/>
            <person name="Mallez S."/>
            <person name="Zhang Y."/>
            <person name="Obille A."/>
            <person name="Becker A."/>
            <person name="Abrahante J.E."/>
            <person name="Garbe J."/>
            <person name="Badalamenti J.P."/>
            <person name="Herman A."/>
            <person name="Mangelson H."/>
            <person name="Liachko I."/>
            <person name="Sullivan S."/>
            <person name="Sone E.D."/>
            <person name="Koren S."/>
            <person name="Silverstein K.A.T."/>
            <person name="Beckman K.B."/>
            <person name="Gohl D.M."/>
        </authorList>
    </citation>
    <scope>NUCLEOTIDE SEQUENCE</scope>
    <source>
        <strain evidence="1">Duluth1</strain>
        <tissue evidence="1">Whole animal</tissue>
    </source>
</reference>
<dbReference type="EMBL" id="JAIWYP010000001">
    <property type="protein sequence ID" value="KAH3883789.1"/>
    <property type="molecule type" value="Genomic_DNA"/>
</dbReference>
<accession>A0A9D4MXY1</accession>
<gene>
    <name evidence="1" type="ORF">DPMN_007757</name>
</gene>
<sequence>MENQEVTTMLAIDLSAAFDNVDHDILVDVLQTHYGLQDTALAWMNSYLRGRCCTVHVNDGRSTARPPAVQCTKRKLLRTMVIPCLCWYSI</sequence>
<evidence type="ECO:0000313" key="2">
    <source>
        <dbReference type="Proteomes" id="UP000828390"/>
    </source>
</evidence>
<name>A0A9D4MXY1_DREPO</name>
<dbReference type="AlphaFoldDB" id="A0A9D4MXY1"/>
<organism evidence="1 2">
    <name type="scientific">Dreissena polymorpha</name>
    <name type="common">Zebra mussel</name>
    <name type="synonym">Mytilus polymorpha</name>
    <dbReference type="NCBI Taxonomy" id="45954"/>
    <lineage>
        <taxon>Eukaryota</taxon>
        <taxon>Metazoa</taxon>
        <taxon>Spiralia</taxon>
        <taxon>Lophotrochozoa</taxon>
        <taxon>Mollusca</taxon>
        <taxon>Bivalvia</taxon>
        <taxon>Autobranchia</taxon>
        <taxon>Heteroconchia</taxon>
        <taxon>Euheterodonta</taxon>
        <taxon>Imparidentia</taxon>
        <taxon>Neoheterodontei</taxon>
        <taxon>Myida</taxon>
        <taxon>Dreissenoidea</taxon>
        <taxon>Dreissenidae</taxon>
        <taxon>Dreissena</taxon>
    </lineage>
</organism>
<proteinExistence type="predicted"/>
<evidence type="ECO:0000313" key="1">
    <source>
        <dbReference type="EMBL" id="KAH3883789.1"/>
    </source>
</evidence>
<dbReference type="Proteomes" id="UP000828390">
    <property type="component" value="Unassembled WGS sequence"/>
</dbReference>
<comment type="caution">
    <text evidence="1">The sequence shown here is derived from an EMBL/GenBank/DDBJ whole genome shotgun (WGS) entry which is preliminary data.</text>
</comment>
<evidence type="ECO:0008006" key="3">
    <source>
        <dbReference type="Google" id="ProtNLM"/>
    </source>
</evidence>